<keyword evidence="11" id="KW-0460">Magnesium</keyword>
<comment type="pathway">
    <text evidence="11">Cofactor biosynthesis; ubiquinone biosynthesis.</text>
</comment>
<evidence type="ECO:0000256" key="5">
    <source>
        <dbReference type="ARBA" id="ARBA00022519"/>
    </source>
</evidence>
<keyword evidence="8 11" id="KW-0812">Transmembrane</keyword>
<evidence type="ECO:0000256" key="6">
    <source>
        <dbReference type="ARBA" id="ARBA00022679"/>
    </source>
</evidence>
<evidence type="ECO:0000256" key="3">
    <source>
        <dbReference type="ARBA" id="ARBA00005985"/>
    </source>
</evidence>
<accession>A0A7X0AT91</accession>
<evidence type="ECO:0000256" key="1">
    <source>
        <dbReference type="ARBA" id="ARBA00001946"/>
    </source>
</evidence>
<keyword evidence="4 11" id="KW-1003">Cell membrane</keyword>
<dbReference type="Pfam" id="PF01040">
    <property type="entry name" value="UbiA"/>
    <property type="match status" value="1"/>
</dbReference>
<feature type="transmembrane region" description="Helical" evidence="11">
    <location>
        <begin position="250"/>
        <end position="268"/>
    </location>
</feature>
<dbReference type="AlphaFoldDB" id="A0A7X0AT91"/>
<protein>
    <recommendedName>
        <fullName evidence="11 12">4-hydroxybenzoate octaprenyltransferase</fullName>
        <ecNumber evidence="11 12">2.5.1.39</ecNumber>
    </recommendedName>
    <alternativeName>
        <fullName evidence="11">4-HB polyprenyltransferase</fullName>
    </alternativeName>
</protein>
<dbReference type="PROSITE" id="PS00943">
    <property type="entry name" value="UBIA"/>
    <property type="match status" value="1"/>
</dbReference>
<evidence type="ECO:0000256" key="8">
    <source>
        <dbReference type="ARBA" id="ARBA00022692"/>
    </source>
</evidence>
<keyword evidence="15" id="KW-1185">Reference proteome</keyword>
<dbReference type="PANTHER" id="PTHR11048:SF28">
    <property type="entry name" value="4-HYDROXYBENZOATE POLYPRENYLTRANSFERASE, MITOCHONDRIAL"/>
    <property type="match status" value="1"/>
</dbReference>
<comment type="subcellular location">
    <subcellularLocation>
        <location evidence="11">Cell inner membrane</location>
        <topology evidence="11">Multi-pass membrane protein</topology>
    </subcellularLocation>
    <subcellularLocation>
        <location evidence="2">Membrane</location>
        <topology evidence="2">Multi-pass membrane protein</topology>
    </subcellularLocation>
</comment>
<organism evidence="14 15">
    <name type="scientific">Nitrospirillum iridis</name>
    <dbReference type="NCBI Taxonomy" id="765888"/>
    <lineage>
        <taxon>Bacteria</taxon>
        <taxon>Pseudomonadati</taxon>
        <taxon>Pseudomonadota</taxon>
        <taxon>Alphaproteobacteria</taxon>
        <taxon>Rhodospirillales</taxon>
        <taxon>Azospirillaceae</taxon>
        <taxon>Nitrospirillum</taxon>
    </lineage>
</organism>
<feature type="transmembrane region" description="Helical" evidence="11">
    <location>
        <begin position="303"/>
        <end position="326"/>
    </location>
</feature>
<dbReference type="InterPro" id="IPR000537">
    <property type="entry name" value="UbiA_prenyltransferase"/>
</dbReference>
<comment type="cofactor">
    <cofactor evidence="1 11">
        <name>Mg(2+)</name>
        <dbReference type="ChEBI" id="CHEBI:18420"/>
    </cofactor>
</comment>
<dbReference type="FunFam" id="1.10.357.140:FF:000003">
    <property type="entry name" value="4-hydroxybenzoate polyprenyltransferase, mitochondrial"/>
    <property type="match status" value="1"/>
</dbReference>
<dbReference type="GO" id="GO:0005886">
    <property type="term" value="C:plasma membrane"/>
    <property type="evidence" value="ECO:0007669"/>
    <property type="project" value="UniProtKB-SubCell"/>
</dbReference>
<feature type="transmembrane region" description="Helical" evidence="11">
    <location>
        <begin position="57"/>
        <end position="76"/>
    </location>
</feature>
<proteinExistence type="inferred from homology"/>
<dbReference type="InterPro" id="IPR006370">
    <property type="entry name" value="HB_polyprenyltransferase-like"/>
</dbReference>
<evidence type="ECO:0000313" key="14">
    <source>
        <dbReference type="EMBL" id="MBB6249683.1"/>
    </source>
</evidence>
<evidence type="ECO:0000256" key="4">
    <source>
        <dbReference type="ARBA" id="ARBA00022475"/>
    </source>
</evidence>
<feature type="compositionally biased region" description="Polar residues" evidence="13">
    <location>
        <begin position="1"/>
        <end position="14"/>
    </location>
</feature>
<evidence type="ECO:0000256" key="13">
    <source>
        <dbReference type="SAM" id="MobiDB-lite"/>
    </source>
</evidence>
<dbReference type="EMBL" id="JACIIZ010000001">
    <property type="protein sequence ID" value="MBB6249683.1"/>
    <property type="molecule type" value="Genomic_DNA"/>
</dbReference>
<evidence type="ECO:0000256" key="9">
    <source>
        <dbReference type="ARBA" id="ARBA00022989"/>
    </source>
</evidence>
<dbReference type="InterPro" id="IPR030470">
    <property type="entry name" value="UbiA_prenylTrfase_CS"/>
</dbReference>
<keyword evidence="5 11" id="KW-0997">Cell inner membrane</keyword>
<dbReference type="UniPathway" id="UPA00232"/>
<dbReference type="GO" id="GO:0008412">
    <property type="term" value="F:4-hydroxybenzoate polyprenyltransferase activity"/>
    <property type="evidence" value="ECO:0007669"/>
    <property type="project" value="UniProtKB-UniRule"/>
</dbReference>
<dbReference type="Proteomes" id="UP000539175">
    <property type="component" value="Unassembled WGS sequence"/>
</dbReference>
<evidence type="ECO:0000256" key="2">
    <source>
        <dbReference type="ARBA" id="ARBA00004141"/>
    </source>
</evidence>
<dbReference type="FunFam" id="1.20.120.1780:FF:000001">
    <property type="entry name" value="4-hydroxybenzoate octaprenyltransferase"/>
    <property type="match status" value="1"/>
</dbReference>
<evidence type="ECO:0000256" key="11">
    <source>
        <dbReference type="HAMAP-Rule" id="MF_01635"/>
    </source>
</evidence>
<feature type="transmembrane region" description="Helical" evidence="11">
    <location>
        <begin position="127"/>
        <end position="149"/>
    </location>
</feature>
<feature type="transmembrane region" description="Helical" evidence="11">
    <location>
        <begin position="180"/>
        <end position="197"/>
    </location>
</feature>
<dbReference type="GO" id="GO:0006744">
    <property type="term" value="P:ubiquinone biosynthetic process"/>
    <property type="evidence" value="ECO:0007669"/>
    <property type="project" value="UniProtKB-UniRule"/>
</dbReference>
<comment type="function">
    <text evidence="11">Catalyzes the prenylation of para-hydroxybenzoate (PHB) with an all-trans polyprenyl group. Mediates the second step in the final reaction sequence of ubiquinone-8 (UQ-8) biosynthesis, which is the condensation of the polyisoprenoid side chain with PHB, generating the first membrane-bound Q intermediate 3-octaprenyl-4-hydroxybenzoate.</text>
</comment>
<evidence type="ECO:0000313" key="15">
    <source>
        <dbReference type="Proteomes" id="UP000539175"/>
    </source>
</evidence>
<dbReference type="InterPro" id="IPR039653">
    <property type="entry name" value="Prenyltransferase"/>
</dbReference>
<feature type="transmembrane region" description="Helical" evidence="11">
    <location>
        <begin position="203"/>
        <end position="223"/>
    </location>
</feature>
<sequence>MPSDTLNGTSRGNGTSQGNGTSRGGGHTDIRPGDWIDRHLPPAARPYARLARLDRPIGTWLLLLPGWWSIALAAQPGHLPDLWLMTLFGIGAVVMRGAGCTLNDIIDRKFDALVERTRVRPIPSGAVSVPQAIAFLIAQCLVGLAVLVWMNGATIALGAASLALVGAYPLMKRITWWPQAFLGLTFNWGALLGWVAVKGSLGWTPVLLYAGGILWTLGYDTIYAHQDREDDVKVGVKSTALRLGAASKRWILGFYAGTTLLWAAALPPTGIHPLAYLGVAVTGLMLLRQAWQWRPEDPADSLAAFRAARVAGWVLLATFILGMAVAR</sequence>
<name>A0A7X0AT91_9PROT</name>
<dbReference type="InterPro" id="IPR044878">
    <property type="entry name" value="UbiA_sf"/>
</dbReference>
<feature type="transmembrane region" description="Helical" evidence="11">
    <location>
        <begin position="82"/>
        <end position="106"/>
    </location>
</feature>
<comment type="similarity">
    <text evidence="3 11">Belongs to the UbiA prenyltransferase family.</text>
</comment>
<reference evidence="14 15" key="1">
    <citation type="submission" date="2020-08" db="EMBL/GenBank/DDBJ databases">
        <title>Genomic Encyclopedia of Type Strains, Phase IV (KMG-IV): sequencing the most valuable type-strain genomes for metagenomic binning, comparative biology and taxonomic classification.</title>
        <authorList>
            <person name="Goeker M."/>
        </authorList>
    </citation>
    <scope>NUCLEOTIDE SEQUENCE [LARGE SCALE GENOMIC DNA]</scope>
    <source>
        <strain evidence="14 15">DSM 22198</strain>
    </source>
</reference>
<dbReference type="RefSeq" id="WP_184796637.1">
    <property type="nucleotide sequence ID" value="NZ_JACIIZ010000001.1"/>
</dbReference>
<evidence type="ECO:0000256" key="7">
    <source>
        <dbReference type="ARBA" id="ARBA00022688"/>
    </source>
</evidence>
<dbReference type="Gene3D" id="1.10.357.140">
    <property type="entry name" value="UbiA prenyltransferase"/>
    <property type="match status" value="1"/>
</dbReference>
<keyword evidence="7 11" id="KW-0831">Ubiquinone biosynthesis</keyword>
<gene>
    <name evidence="11" type="primary">ubiA</name>
    <name evidence="14" type="ORF">FHS74_000216</name>
</gene>
<dbReference type="EC" id="2.5.1.39" evidence="11 12"/>
<comment type="catalytic activity">
    <reaction evidence="11">
        <text>all-trans-octaprenyl diphosphate + 4-hydroxybenzoate = 4-hydroxy-3-(all-trans-octaprenyl)benzoate + diphosphate</text>
        <dbReference type="Rhea" id="RHEA:27782"/>
        <dbReference type="ChEBI" id="CHEBI:1617"/>
        <dbReference type="ChEBI" id="CHEBI:17879"/>
        <dbReference type="ChEBI" id="CHEBI:33019"/>
        <dbReference type="ChEBI" id="CHEBI:57711"/>
        <dbReference type="EC" id="2.5.1.39"/>
    </reaction>
</comment>
<dbReference type="PANTHER" id="PTHR11048">
    <property type="entry name" value="PRENYLTRANSFERASES"/>
    <property type="match status" value="1"/>
</dbReference>
<feature type="compositionally biased region" description="Gly residues" evidence="13">
    <location>
        <begin position="15"/>
        <end position="25"/>
    </location>
</feature>
<dbReference type="Gene3D" id="1.20.120.1780">
    <property type="entry name" value="UbiA prenyltransferase"/>
    <property type="match status" value="1"/>
</dbReference>
<feature type="region of interest" description="Disordered" evidence="13">
    <location>
        <begin position="1"/>
        <end position="35"/>
    </location>
</feature>
<dbReference type="CDD" id="cd13959">
    <property type="entry name" value="PT_UbiA_COQ2"/>
    <property type="match status" value="1"/>
</dbReference>
<comment type="caution">
    <text evidence="14">The sequence shown here is derived from an EMBL/GenBank/DDBJ whole genome shotgun (WGS) entry which is preliminary data.</text>
</comment>
<keyword evidence="6 11" id="KW-0808">Transferase</keyword>
<keyword evidence="10 11" id="KW-0472">Membrane</keyword>
<feature type="transmembrane region" description="Helical" evidence="11">
    <location>
        <begin position="155"/>
        <end position="171"/>
    </location>
</feature>
<evidence type="ECO:0000256" key="10">
    <source>
        <dbReference type="ARBA" id="ARBA00023136"/>
    </source>
</evidence>
<feature type="compositionally biased region" description="Basic and acidic residues" evidence="13">
    <location>
        <begin position="26"/>
        <end position="35"/>
    </location>
</feature>
<dbReference type="NCBIfam" id="TIGR01474">
    <property type="entry name" value="ubiA_proteo"/>
    <property type="match status" value="1"/>
</dbReference>
<evidence type="ECO:0000256" key="12">
    <source>
        <dbReference type="NCBIfam" id="TIGR01474"/>
    </source>
</evidence>
<dbReference type="HAMAP" id="MF_01635">
    <property type="entry name" value="UbiA"/>
    <property type="match status" value="1"/>
</dbReference>
<keyword evidence="9 11" id="KW-1133">Transmembrane helix</keyword>